<dbReference type="SUPFAM" id="SSF56808">
    <property type="entry name" value="Ribosomal protein L1"/>
    <property type="match status" value="1"/>
</dbReference>
<comment type="caution">
    <text evidence="1">The sequence shown here is derived from an EMBL/GenBank/DDBJ whole genome shotgun (WGS) entry which is preliminary data.</text>
</comment>
<evidence type="ECO:0000313" key="1">
    <source>
        <dbReference type="EMBL" id="CAD7680230.1"/>
    </source>
</evidence>
<dbReference type="Proteomes" id="UP000645828">
    <property type="component" value="Unassembled WGS sequence"/>
</dbReference>
<dbReference type="PANTHER" id="PTHR23105">
    <property type="entry name" value="RIBOSOMAL PROTEIN L7AE FAMILY MEMBER"/>
    <property type="match status" value="1"/>
</dbReference>
<proteinExistence type="predicted"/>
<evidence type="ECO:0000313" key="2">
    <source>
        <dbReference type="Proteomes" id="UP000645828"/>
    </source>
</evidence>
<sequence length="122" mass="13583">MDTEVLKRLKNKKLVKKLAKQYDAFLASESPIKQIPPILVPGLNETGKIPSLLTHNENMMKRVPCLALAGGHVKMTDDELVYNIHLAVNVLLSLLKKNWQNVWASYIRSTVGKPQCLCCGTG</sequence>
<organism evidence="1 2">
    <name type="scientific">Nyctereutes procyonoides</name>
    <name type="common">Raccoon dog</name>
    <name type="synonym">Canis procyonoides</name>
    <dbReference type="NCBI Taxonomy" id="34880"/>
    <lineage>
        <taxon>Eukaryota</taxon>
        <taxon>Metazoa</taxon>
        <taxon>Chordata</taxon>
        <taxon>Craniata</taxon>
        <taxon>Vertebrata</taxon>
        <taxon>Euteleostomi</taxon>
        <taxon>Mammalia</taxon>
        <taxon>Eutheria</taxon>
        <taxon>Laurasiatheria</taxon>
        <taxon>Carnivora</taxon>
        <taxon>Caniformia</taxon>
        <taxon>Canidae</taxon>
        <taxon>Nyctereutes</taxon>
    </lineage>
</organism>
<name>A0A811YRT8_NYCPR</name>
<accession>A0A811YRT8</accession>
<reference evidence="1" key="1">
    <citation type="submission" date="2020-12" db="EMBL/GenBank/DDBJ databases">
        <authorList>
            <consortium name="Molecular Ecology Group"/>
        </authorList>
    </citation>
    <scope>NUCLEOTIDE SEQUENCE</scope>
    <source>
        <strain evidence="1">TBG_1078</strain>
    </source>
</reference>
<dbReference type="InterPro" id="IPR028364">
    <property type="entry name" value="Ribosomal_uL1/biogenesis"/>
</dbReference>
<dbReference type="EMBL" id="CAJHUB010000749">
    <property type="protein sequence ID" value="CAD7680230.1"/>
    <property type="molecule type" value="Genomic_DNA"/>
</dbReference>
<dbReference type="GO" id="GO:0003723">
    <property type="term" value="F:RNA binding"/>
    <property type="evidence" value="ECO:0007669"/>
    <property type="project" value="InterPro"/>
</dbReference>
<dbReference type="InterPro" id="IPR023674">
    <property type="entry name" value="Ribosomal_uL1-like"/>
</dbReference>
<gene>
    <name evidence="1" type="ORF">NYPRO_LOCUS13029</name>
</gene>
<dbReference type="InterPro" id="IPR016095">
    <property type="entry name" value="Ribosomal_uL1_3-a/b-sand"/>
</dbReference>
<keyword evidence="2" id="KW-1185">Reference proteome</keyword>
<dbReference type="Gene3D" id="3.40.50.790">
    <property type="match status" value="1"/>
</dbReference>
<dbReference type="AlphaFoldDB" id="A0A811YRT8"/>
<protein>
    <submittedName>
        <fullName evidence="1">(raccoon dog) hypothetical protein</fullName>
    </submittedName>
</protein>
<dbReference type="Gene3D" id="3.30.190.20">
    <property type="match status" value="1"/>
</dbReference>
<dbReference type="InterPro" id="IPR050257">
    <property type="entry name" value="eL8/uL1-like"/>
</dbReference>
<dbReference type="Pfam" id="PF00687">
    <property type="entry name" value="Ribosomal_L1"/>
    <property type="match status" value="1"/>
</dbReference>